<dbReference type="EMBL" id="JAJFAZ020000005">
    <property type="protein sequence ID" value="KAI5329493.1"/>
    <property type="molecule type" value="Genomic_DNA"/>
</dbReference>
<evidence type="ECO:0000313" key="7">
    <source>
        <dbReference type="Proteomes" id="UP001054821"/>
    </source>
</evidence>
<proteinExistence type="predicted"/>
<dbReference type="InterPro" id="IPR009057">
    <property type="entry name" value="Homeodomain-like_sf"/>
</dbReference>
<dbReference type="InterPro" id="IPR036388">
    <property type="entry name" value="WH-like_DNA-bd_sf"/>
</dbReference>
<evidence type="ECO:0000256" key="4">
    <source>
        <dbReference type="ARBA" id="ARBA00023242"/>
    </source>
</evidence>
<name>A0AAD4VQU0_PRUDU</name>
<evidence type="ECO:0000256" key="3">
    <source>
        <dbReference type="ARBA" id="ARBA00023163"/>
    </source>
</evidence>
<dbReference type="FunFam" id="1.10.10.10:FF:000020">
    <property type="entry name" value="SWI/SNF complex subunit SMARCC2 isoform c"/>
    <property type="match status" value="1"/>
</dbReference>
<keyword evidence="3" id="KW-0804">Transcription</keyword>
<keyword evidence="4" id="KW-0539">Nucleus</keyword>
<gene>
    <name evidence="6" type="ORF">L3X38_028890</name>
</gene>
<feature type="domain" description="SWIRM" evidence="5">
    <location>
        <begin position="23"/>
        <end position="120"/>
    </location>
</feature>
<accession>A0AAD4VQU0</accession>
<dbReference type="GO" id="GO:0005634">
    <property type="term" value="C:nucleus"/>
    <property type="evidence" value="ECO:0007669"/>
    <property type="project" value="UniProtKB-ARBA"/>
</dbReference>
<dbReference type="Proteomes" id="UP001054821">
    <property type="component" value="Chromosome 5"/>
</dbReference>
<dbReference type="InterPro" id="IPR007526">
    <property type="entry name" value="SWIRM"/>
</dbReference>
<reference evidence="6 7" key="1">
    <citation type="journal article" date="2022" name="G3 (Bethesda)">
        <title>Whole-genome sequence and methylome profiling of the almond [Prunus dulcis (Mill.) D.A. Webb] cultivar 'Nonpareil'.</title>
        <authorList>
            <person name="D'Amico-Willman K.M."/>
            <person name="Ouma W.Z."/>
            <person name="Meulia T."/>
            <person name="Sideli G.M."/>
            <person name="Gradziel T.M."/>
            <person name="Fresnedo-Ramirez J."/>
        </authorList>
    </citation>
    <scope>NUCLEOTIDE SEQUENCE [LARGE SCALE GENOMIC DNA]</scope>
    <source>
        <strain evidence="6">Clone GOH B32 T37-40</strain>
    </source>
</reference>
<dbReference type="AlphaFoldDB" id="A0AAD4VQU0"/>
<dbReference type="Gene3D" id="1.10.10.10">
    <property type="entry name" value="Winged helix-like DNA-binding domain superfamily/Winged helix DNA-binding domain"/>
    <property type="match status" value="1"/>
</dbReference>
<evidence type="ECO:0000313" key="6">
    <source>
        <dbReference type="EMBL" id="KAI5329493.1"/>
    </source>
</evidence>
<evidence type="ECO:0000256" key="1">
    <source>
        <dbReference type="ARBA" id="ARBA00022473"/>
    </source>
</evidence>
<dbReference type="SUPFAM" id="SSF46689">
    <property type="entry name" value="Homeodomain-like"/>
    <property type="match status" value="1"/>
</dbReference>
<keyword evidence="7" id="KW-1185">Reference proteome</keyword>
<dbReference type="PROSITE" id="PS50934">
    <property type="entry name" value="SWIRM"/>
    <property type="match status" value="1"/>
</dbReference>
<dbReference type="Pfam" id="PF04433">
    <property type="entry name" value="SWIRM"/>
    <property type="match status" value="1"/>
</dbReference>
<evidence type="ECO:0000256" key="2">
    <source>
        <dbReference type="ARBA" id="ARBA00023015"/>
    </source>
</evidence>
<keyword evidence="2" id="KW-0805">Transcription regulation</keyword>
<evidence type="ECO:0000259" key="5">
    <source>
        <dbReference type="PROSITE" id="PS50934"/>
    </source>
</evidence>
<organism evidence="6 7">
    <name type="scientific">Prunus dulcis</name>
    <name type="common">Almond</name>
    <name type="synonym">Amygdalus dulcis</name>
    <dbReference type="NCBI Taxonomy" id="3755"/>
    <lineage>
        <taxon>Eukaryota</taxon>
        <taxon>Viridiplantae</taxon>
        <taxon>Streptophyta</taxon>
        <taxon>Embryophyta</taxon>
        <taxon>Tracheophyta</taxon>
        <taxon>Spermatophyta</taxon>
        <taxon>Magnoliopsida</taxon>
        <taxon>eudicotyledons</taxon>
        <taxon>Gunneridae</taxon>
        <taxon>Pentapetalae</taxon>
        <taxon>rosids</taxon>
        <taxon>fabids</taxon>
        <taxon>Rosales</taxon>
        <taxon>Rosaceae</taxon>
        <taxon>Amygdaloideae</taxon>
        <taxon>Amygdaleae</taxon>
        <taxon>Prunus</taxon>
    </lineage>
</organism>
<comment type="caution">
    <text evidence="6">The sequence shown here is derived from an EMBL/GenBank/DDBJ whole genome shotgun (WGS) entry which is preliminary data.</text>
</comment>
<keyword evidence="1" id="KW-0217">Developmental protein</keyword>
<protein>
    <recommendedName>
        <fullName evidence="5">SWIRM domain-containing protein</fullName>
    </recommendedName>
</protein>
<sequence length="129" mass="14954">MELAPHDPGSKLLRPDEPELDLYTIPSHSSWFSWDEIHETERIALKEYFDGSSISRTPKTYKEYRDFIISKYREDPSRKLTFTEVRKSLVGDVSLLHKVFNFLEKWGLINFSANLGVNGGFGIEGEERV</sequence>